<keyword evidence="2" id="KW-1185">Reference proteome</keyword>
<sequence length="161" mass="18604">MALEIFGLLLTIQDHSRPSLIFSRYLKYSHCKSSKRSDEEEIHKSSTFVSQNSRSIFEKAEFIKASPTTTSTTTIHKNPIESETTQQQKKINPGVRNYTFFVAVALRVVCVVIIWSDEGNMRPYNYVFICKGNNICHVNESKILMLLEPFLIHIYYCRCEA</sequence>
<gene>
    <name evidence="1" type="ORF">CLUMA_CG021061</name>
</gene>
<organism evidence="1 2">
    <name type="scientific">Clunio marinus</name>
    <dbReference type="NCBI Taxonomy" id="568069"/>
    <lineage>
        <taxon>Eukaryota</taxon>
        <taxon>Metazoa</taxon>
        <taxon>Ecdysozoa</taxon>
        <taxon>Arthropoda</taxon>
        <taxon>Hexapoda</taxon>
        <taxon>Insecta</taxon>
        <taxon>Pterygota</taxon>
        <taxon>Neoptera</taxon>
        <taxon>Endopterygota</taxon>
        <taxon>Diptera</taxon>
        <taxon>Nematocera</taxon>
        <taxon>Chironomoidea</taxon>
        <taxon>Chironomidae</taxon>
        <taxon>Clunio</taxon>
    </lineage>
</organism>
<name>A0A1J1J8V9_9DIPT</name>
<evidence type="ECO:0000313" key="1">
    <source>
        <dbReference type="EMBL" id="CRL07942.1"/>
    </source>
</evidence>
<reference evidence="1 2" key="1">
    <citation type="submission" date="2015-04" db="EMBL/GenBank/DDBJ databases">
        <authorList>
            <person name="Syromyatnikov M.Y."/>
            <person name="Popov V.N."/>
        </authorList>
    </citation>
    <scope>NUCLEOTIDE SEQUENCE [LARGE SCALE GENOMIC DNA]</scope>
</reference>
<proteinExistence type="predicted"/>
<dbReference type="AlphaFoldDB" id="A0A1J1J8V9"/>
<dbReference type="EMBL" id="CVRI01000074">
    <property type="protein sequence ID" value="CRL07942.1"/>
    <property type="molecule type" value="Genomic_DNA"/>
</dbReference>
<protein>
    <submittedName>
        <fullName evidence="1">CLUMA_CG021061, isoform A</fullName>
    </submittedName>
</protein>
<dbReference type="Proteomes" id="UP000183832">
    <property type="component" value="Unassembled WGS sequence"/>
</dbReference>
<evidence type="ECO:0000313" key="2">
    <source>
        <dbReference type="Proteomes" id="UP000183832"/>
    </source>
</evidence>
<accession>A0A1J1J8V9</accession>